<sequence length="45" mass="5413">MSDNKKQEEKINREYDKVNKEEYDKLSLADDKKRMGKGNPLNQKR</sequence>
<reference evidence="2 3" key="1">
    <citation type="submission" date="2013-11" db="EMBL/GenBank/DDBJ databases">
        <title>Complete genome sequence of Clostridum sp. M2/40.</title>
        <authorList>
            <person name="Wibberg D."/>
            <person name="Puehler A."/>
            <person name="Schlueter A."/>
        </authorList>
    </citation>
    <scope>NUCLEOTIDE SEQUENCE [LARGE SCALE GENOMIC DNA]</scope>
    <source>
        <strain evidence="3">M2/40</strain>
    </source>
</reference>
<dbReference type="KEGG" id="clt:CM240_0903"/>
<dbReference type="RefSeq" id="WP_173400226.1">
    <property type="nucleotide sequence ID" value="NZ_HG917868.1"/>
</dbReference>
<gene>
    <name evidence="2" type="ORF">CM240_0903</name>
</gene>
<dbReference type="Proteomes" id="UP000019426">
    <property type="component" value="Chromosome M2/40_rep1"/>
</dbReference>
<accession>W6S1A2</accession>
<evidence type="ECO:0000313" key="2">
    <source>
        <dbReference type="EMBL" id="CDM68067.1"/>
    </source>
</evidence>
<keyword evidence="3" id="KW-1185">Reference proteome</keyword>
<feature type="region of interest" description="Disordered" evidence="1">
    <location>
        <begin position="1"/>
        <end position="45"/>
    </location>
</feature>
<feature type="compositionally biased region" description="Basic and acidic residues" evidence="1">
    <location>
        <begin position="1"/>
        <end position="33"/>
    </location>
</feature>
<protein>
    <submittedName>
        <fullName evidence="2">Uncharacterized protein</fullName>
    </submittedName>
</protein>
<proteinExistence type="predicted"/>
<name>W6S1A2_9CLOT</name>
<evidence type="ECO:0000313" key="3">
    <source>
        <dbReference type="Proteomes" id="UP000019426"/>
    </source>
</evidence>
<dbReference type="AlphaFoldDB" id="W6S1A2"/>
<dbReference type="EMBL" id="HG917868">
    <property type="protein sequence ID" value="CDM68067.1"/>
    <property type="molecule type" value="Genomic_DNA"/>
</dbReference>
<dbReference type="STRING" id="1216932.CM240_0903"/>
<dbReference type="PATRIC" id="fig|1216932.3.peg.891"/>
<organism evidence="2 3">
    <name type="scientific">Clostridium bornimense</name>
    <dbReference type="NCBI Taxonomy" id="1216932"/>
    <lineage>
        <taxon>Bacteria</taxon>
        <taxon>Bacillati</taxon>
        <taxon>Bacillota</taxon>
        <taxon>Clostridia</taxon>
        <taxon>Eubacteriales</taxon>
        <taxon>Clostridiaceae</taxon>
        <taxon>Clostridium</taxon>
    </lineage>
</organism>
<dbReference type="HOGENOM" id="CLU_3197986_0_0_9"/>
<evidence type="ECO:0000256" key="1">
    <source>
        <dbReference type="SAM" id="MobiDB-lite"/>
    </source>
</evidence>